<gene>
    <name evidence="6" type="ORF">CISIN_1g042338mg</name>
</gene>
<dbReference type="Gene3D" id="1.20.140.40">
    <property type="entry name" value="Invertase/pectin methylesterase inhibitor family protein"/>
    <property type="match status" value="1"/>
</dbReference>
<sequence length="202" mass="22026">MGSSRLLMLYGVLSLMAVVSSSMGTNNEYEYAAAGSAPSPSGGAADGNRKVTEIVDKVCKKTSNYKNCVDTLYSDPRTTDADRYTLAYVSFGLAYANAVQTRDRIADELLLHKNDSDSRHEILQNLRICERDYNKAVKFLESALNDLNSETFFTLPSYANHTARLADDCQAHYPTFTSASLNSICQICTLVIASLYSGGASP</sequence>
<comment type="similarity">
    <text evidence="3">Belongs to the PMEI family.</text>
</comment>
<dbReference type="SMR" id="A0A067GG08"/>
<keyword evidence="1 4" id="KW-0732">Signal</keyword>
<accession>A0A067GG08</accession>
<protein>
    <recommendedName>
        <fullName evidence="5">Pectinesterase inhibitor domain-containing protein</fullName>
    </recommendedName>
</protein>
<dbReference type="InterPro" id="IPR006501">
    <property type="entry name" value="Pectinesterase_inhib_dom"/>
</dbReference>
<evidence type="ECO:0000313" key="7">
    <source>
        <dbReference type="Proteomes" id="UP000027120"/>
    </source>
</evidence>
<keyword evidence="7" id="KW-1185">Reference proteome</keyword>
<keyword evidence="2" id="KW-1015">Disulfide bond</keyword>
<name>A0A067GG08_CITSI</name>
<dbReference type="InterPro" id="IPR035513">
    <property type="entry name" value="Invertase/methylesterase_inhib"/>
</dbReference>
<dbReference type="KEGG" id="cit:107175442"/>
<dbReference type="NCBIfam" id="TIGR01614">
    <property type="entry name" value="PME_inhib"/>
    <property type="match status" value="1"/>
</dbReference>
<organism evidence="6 7">
    <name type="scientific">Citrus sinensis</name>
    <name type="common">Sweet orange</name>
    <name type="synonym">Citrus aurantium var. sinensis</name>
    <dbReference type="NCBI Taxonomy" id="2711"/>
    <lineage>
        <taxon>Eukaryota</taxon>
        <taxon>Viridiplantae</taxon>
        <taxon>Streptophyta</taxon>
        <taxon>Embryophyta</taxon>
        <taxon>Tracheophyta</taxon>
        <taxon>Spermatophyta</taxon>
        <taxon>Magnoliopsida</taxon>
        <taxon>eudicotyledons</taxon>
        <taxon>Gunneridae</taxon>
        <taxon>Pentapetalae</taxon>
        <taxon>rosids</taxon>
        <taxon>malvids</taxon>
        <taxon>Sapindales</taxon>
        <taxon>Rutaceae</taxon>
        <taxon>Aurantioideae</taxon>
        <taxon>Citrus</taxon>
    </lineage>
</organism>
<feature type="signal peptide" evidence="4">
    <location>
        <begin position="1"/>
        <end position="24"/>
    </location>
</feature>
<dbReference type="GO" id="GO:0004857">
    <property type="term" value="F:enzyme inhibitor activity"/>
    <property type="evidence" value="ECO:0007669"/>
    <property type="project" value="InterPro"/>
</dbReference>
<evidence type="ECO:0000256" key="1">
    <source>
        <dbReference type="ARBA" id="ARBA00022729"/>
    </source>
</evidence>
<evidence type="ECO:0000256" key="2">
    <source>
        <dbReference type="ARBA" id="ARBA00023157"/>
    </source>
</evidence>
<dbReference type="EMBL" id="KK784879">
    <property type="protein sequence ID" value="KDO78638.1"/>
    <property type="molecule type" value="Genomic_DNA"/>
</dbReference>
<feature type="domain" description="Pectinesterase inhibitor" evidence="5">
    <location>
        <begin position="54"/>
        <end position="171"/>
    </location>
</feature>
<dbReference type="OrthoDB" id="1899876at2759"/>
<dbReference type="AlphaFoldDB" id="A0A067GG08"/>
<dbReference type="PANTHER" id="PTHR35357:SF8">
    <property type="entry name" value="OS01G0111000 PROTEIN"/>
    <property type="match status" value="1"/>
</dbReference>
<dbReference type="Pfam" id="PF04043">
    <property type="entry name" value="PMEI"/>
    <property type="match status" value="1"/>
</dbReference>
<evidence type="ECO:0000256" key="3">
    <source>
        <dbReference type="ARBA" id="ARBA00038471"/>
    </source>
</evidence>
<evidence type="ECO:0000259" key="5">
    <source>
        <dbReference type="Pfam" id="PF04043"/>
    </source>
</evidence>
<dbReference type="Proteomes" id="UP000027120">
    <property type="component" value="Unassembled WGS sequence"/>
</dbReference>
<dbReference type="SUPFAM" id="SSF101148">
    <property type="entry name" value="Plant invertase/pectin methylesterase inhibitor"/>
    <property type="match status" value="1"/>
</dbReference>
<feature type="chain" id="PRO_5001637912" description="Pectinesterase inhibitor domain-containing protein" evidence="4">
    <location>
        <begin position="25"/>
        <end position="202"/>
    </location>
</feature>
<evidence type="ECO:0000313" key="6">
    <source>
        <dbReference type="EMBL" id="KDO78638.1"/>
    </source>
</evidence>
<evidence type="ECO:0000256" key="4">
    <source>
        <dbReference type="SAM" id="SignalP"/>
    </source>
</evidence>
<dbReference type="PANTHER" id="PTHR35357">
    <property type="entry name" value="OS02G0537100 PROTEIN"/>
    <property type="match status" value="1"/>
</dbReference>
<dbReference type="CDD" id="cd14859">
    <property type="entry name" value="PMEI_like"/>
    <property type="match status" value="1"/>
</dbReference>
<reference evidence="6 7" key="1">
    <citation type="submission" date="2014-04" db="EMBL/GenBank/DDBJ databases">
        <authorList>
            <consortium name="International Citrus Genome Consortium"/>
            <person name="Gmitter F."/>
            <person name="Chen C."/>
            <person name="Farmerie W."/>
            <person name="Harkins T."/>
            <person name="Desany B."/>
            <person name="Mohiuddin M."/>
            <person name="Kodira C."/>
            <person name="Borodovsky M."/>
            <person name="Lomsadze A."/>
            <person name="Burns P."/>
            <person name="Jenkins J."/>
            <person name="Prochnik S."/>
            <person name="Shu S."/>
            <person name="Chapman J."/>
            <person name="Pitluck S."/>
            <person name="Schmutz J."/>
            <person name="Rokhsar D."/>
        </authorList>
    </citation>
    <scope>NUCLEOTIDE SEQUENCE</scope>
</reference>
<proteinExistence type="inferred from homology"/>